<name>A0A2H3CKH9_ARMGA</name>
<evidence type="ECO:0000313" key="1">
    <source>
        <dbReference type="EMBL" id="PBK83591.1"/>
    </source>
</evidence>
<dbReference type="EMBL" id="KZ293705">
    <property type="protein sequence ID" value="PBK83591.1"/>
    <property type="molecule type" value="Genomic_DNA"/>
</dbReference>
<accession>A0A2H3CKH9</accession>
<protein>
    <submittedName>
        <fullName evidence="1">Uncharacterized protein</fullName>
    </submittedName>
</protein>
<organism evidence="1 2">
    <name type="scientific">Armillaria gallica</name>
    <name type="common">Bulbous honey fungus</name>
    <name type="synonym">Armillaria bulbosa</name>
    <dbReference type="NCBI Taxonomy" id="47427"/>
    <lineage>
        <taxon>Eukaryota</taxon>
        <taxon>Fungi</taxon>
        <taxon>Dikarya</taxon>
        <taxon>Basidiomycota</taxon>
        <taxon>Agaricomycotina</taxon>
        <taxon>Agaricomycetes</taxon>
        <taxon>Agaricomycetidae</taxon>
        <taxon>Agaricales</taxon>
        <taxon>Marasmiineae</taxon>
        <taxon>Physalacriaceae</taxon>
        <taxon>Armillaria</taxon>
    </lineage>
</organism>
<dbReference type="InParanoid" id="A0A2H3CKH9"/>
<dbReference type="OrthoDB" id="10554594at2759"/>
<gene>
    <name evidence="1" type="ORF">ARMGADRAFT_1037762</name>
</gene>
<sequence>MELWIWLFREPSRSYGLTKGYPAYDAEGLFNSQTTRRNLSTNVGGSRTVDYICEATVCPYHISKSWLKISGTEEHALVVCFTICLLFTTVADIKSEGFLASVITSVMARQNRSATELTTFLLWLDGFMETTPIGGCLGQNERVESERCSLLNKTDVE</sequence>
<dbReference type="AlphaFoldDB" id="A0A2H3CKH9"/>
<keyword evidence="2" id="KW-1185">Reference proteome</keyword>
<proteinExistence type="predicted"/>
<evidence type="ECO:0000313" key="2">
    <source>
        <dbReference type="Proteomes" id="UP000217790"/>
    </source>
</evidence>
<reference evidence="2" key="1">
    <citation type="journal article" date="2017" name="Nat. Ecol. Evol.">
        <title>Genome expansion and lineage-specific genetic innovations in the forest pathogenic fungi Armillaria.</title>
        <authorList>
            <person name="Sipos G."/>
            <person name="Prasanna A.N."/>
            <person name="Walter M.C."/>
            <person name="O'Connor E."/>
            <person name="Balint B."/>
            <person name="Krizsan K."/>
            <person name="Kiss B."/>
            <person name="Hess J."/>
            <person name="Varga T."/>
            <person name="Slot J."/>
            <person name="Riley R."/>
            <person name="Boka B."/>
            <person name="Rigling D."/>
            <person name="Barry K."/>
            <person name="Lee J."/>
            <person name="Mihaltcheva S."/>
            <person name="LaButti K."/>
            <person name="Lipzen A."/>
            <person name="Waldron R."/>
            <person name="Moloney N.M."/>
            <person name="Sperisen C."/>
            <person name="Kredics L."/>
            <person name="Vagvoelgyi C."/>
            <person name="Patrignani A."/>
            <person name="Fitzpatrick D."/>
            <person name="Nagy I."/>
            <person name="Doyle S."/>
            <person name="Anderson J.B."/>
            <person name="Grigoriev I.V."/>
            <person name="Gueldener U."/>
            <person name="Muensterkoetter M."/>
            <person name="Nagy L.G."/>
        </authorList>
    </citation>
    <scope>NUCLEOTIDE SEQUENCE [LARGE SCALE GENOMIC DNA]</scope>
    <source>
        <strain evidence="2">Ar21-2</strain>
    </source>
</reference>
<dbReference type="Proteomes" id="UP000217790">
    <property type="component" value="Unassembled WGS sequence"/>
</dbReference>